<proteinExistence type="predicted"/>
<dbReference type="Gene3D" id="3.40.50.720">
    <property type="entry name" value="NAD(P)-binding Rossmann-like Domain"/>
    <property type="match status" value="1"/>
</dbReference>
<accession>A0A7R7ZMX7</accession>
<reference evidence="1" key="2">
    <citation type="submission" date="2021-02" db="EMBL/GenBank/DDBJ databases">
        <title>Aspergillus chevalieri M1 genome sequence.</title>
        <authorList>
            <person name="Kadooka C."/>
            <person name="Mori K."/>
            <person name="Futagami T."/>
        </authorList>
    </citation>
    <scope>NUCLEOTIDE SEQUENCE</scope>
    <source>
        <strain evidence="1">M1</strain>
    </source>
</reference>
<protein>
    <submittedName>
        <fullName evidence="1">Delta 1-pyrroline-5-carboxylate reductase</fullName>
    </submittedName>
</protein>
<dbReference type="RefSeq" id="XP_043136847.1">
    <property type="nucleotide sequence ID" value="XM_043279138.1"/>
</dbReference>
<dbReference type="KEGG" id="ache:ACHE_40889A"/>
<dbReference type="Proteomes" id="UP000637239">
    <property type="component" value="Chromosome 4"/>
</dbReference>
<keyword evidence="2" id="KW-1185">Reference proteome</keyword>
<evidence type="ECO:0000313" key="1">
    <source>
        <dbReference type="EMBL" id="BCR88325.1"/>
    </source>
</evidence>
<gene>
    <name evidence="1" type="primary">PRO3_2</name>
    <name evidence="1" type="ORF">ACHE_40889A</name>
</gene>
<name>A0A7R7ZMX7_ASPCH</name>
<dbReference type="GeneID" id="66982684"/>
<evidence type="ECO:0000313" key="2">
    <source>
        <dbReference type="Proteomes" id="UP000637239"/>
    </source>
</evidence>
<reference evidence="1" key="1">
    <citation type="submission" date="2021-01" db="EMBL/GenBank/DDBJ databases">
        <authorList>
            <consortium name="Aspergillus chevalieri M1 genome sequencing consortium"/>
            <person name="Kazuki M."/>
            <person name="Futagami T."/>
        </authorList>
    </citation>
    <scope>NUCLEOTIDE SEQUENCE</scope>
    <source>
        <strain evidence="1">M1</strain>
    </source>
</reference>
<dbReference type="AlphaFoldDB" id="A0A7R7ZMX7"/>
<dbReference type="EMBL" id="AP024419">
    <property type="protein sequence ID" value="BCR88325.1"/>
    <property type="molecule type" value="Genomic_DNA"/>
</dbReference>
<sequence length="98" mass="10206">MAVSNDVALAFLGCGNLGIAILPGVLASITEARDNASYAASGDIPQSIPTKFIVCVRKSAQRIQDAVNKYPSILVKIFQNDNISGVSEADAVILGCKP</sequence>
<organism evidence="1 2">
    <name type="scientific">Aspergillus chevalieri</name>
    <name type="common">Eurotium chevalieri</name>
    <dbReference type="NCBI Taxonomy" id="182096"/>
    <lineage>
        <taxon>Eukaryota</taxon>
        <taxon>Fungi</taxon>
        <taxon>Dikarya</taxon>
        <taxon>Ascomycota</taxon>
        <taxon>Pezizomycotina</taxon>
        <taxon>Eurotiomycetes</taxon>
        <taxon>Eurotiomycetidae</taxon>
        <taxon>Eurotiales</taxon>
        <taxon>Aspergillaceae</taxon>
        <taxon>Aspergillus</taxon>
        <taxon>Aspergillus subgen. Aspergillus</taxon>
    </lineage>
</organism>